<organism evidence="2 3">
    <name type="scientific">Streptomyces canus</name>
    <dbReference type="NCBI Taxonomy" id="58343"/>
    <lineage>
        <taxon>Bacteria</taxon>
        <taxon>Bacillati</taxon>
        <taxon>Actinomycetota</taxon>
        <taxon>Actinomycetes</taxon>
        <taxon>Kitasatosporales</taxon>
        <taxon>Streptomycetaceae</taxon>
        <taxon>Streptomyces</taxon>
        <taxon>Streptomyces aurantiacus group</taxon>
    </lineage>
</organism>
<dbReference type="AlphaFoldDB" id="A0AAW8FR77"/>
<reference evidence="2" key="1">
    <citation type="submission" date="2023-07" db="EMBL/GenBank/DDBJ databases">
        <title>Comparative genomics of wheat-associated soil bacteria to identify genetic determinants of phenazine resistance.</title>
        <authorList>
            <person name="Mouncey N."/>
        </authorList>
    </citation>
    <scope>NUCLEOTIDE SEQUENCE</scope>
    <source>
        <strain evidence="2">V4I22</strain>
    </source>
</reference>
<evidence type="ECO:0000313" key="2">
    <source>
        <dbReference type="EMBL" id="MDQ0911575.1"/>
    </source>
</evidence>
<accession>A0AAW8FR77</accession>
<sequence length="73" mass="7667">MLAGVQQRHPDSDGDHGHRDNRGGRDPVGTAAAPDGEHPLGEPRCRRGLFGGLLAQSVAHDVVDVHGRTPTGE</sequence>
<name>A0AAW8FR77_9ACTN</name>
<proteinExistence type="predicted"/>
<dbReference type="Proteomes" id="UP001234216">
    <property type="component" value="Unassembled WGS sequence"/>
</dbReference>
<feature type="compositionally biased region" description="Basic and acidic residues" evidence="1">
    <location>
        <begin position="35"/>
        <end position="44"/>
    </location>
</feature>
<comment type="caution">
    <text evidence="2">The sequence shown here is derived from an EMBL/GenBank/DDBJ whole genome shotgun (WGS) entry which is preliminary data.</text>
</comment>
<protein>
    <submittedName>
        <fullName evidence="2">Uncharacterized protein</fullName>
    </submittedName>
</protein>
<feature type="region of interest" description="Disordered" evidence="1">
    <location>
        <begin position="1"/>
        <end position="44"/>
    </location>
</feature>
<evidence type="ECO:0000313" key="3">
    <source>
        <dbReference type="Proteomes" id="UP001234216"/>
    </source>
</evidence>
<dbReference type="EMBL" id="JAUSZV010000005">
    <property type="protein sequence ID" value="MDQ0911575.1"/>
    <property type="molecule type" value="Genomic_DNA"/>
</dbReference>
<gene>
    <name evidence="2" type="ORF">QFZ22_007560</name>
</gene>
<dbReference type="RefSeq" id="WP_373431090.1">
    <property type="nucleotide sequence ID" value="NZ_JAUSYQ010000002.1"/>
</dbReference>
<feature type="compositionally biased region" description="Basic and acidic residues" evidence="1">
    <location>
        <begin position="8"/>
        <end position="25"/>
    </location>
</feature>
<evidence type="ECO:0000256" key="1">
    <source>
        <dbReference type="SAM" id="MobiDB-lite"/>
    </source>
</evidence>